<keyword evidence="1 4" id="KW-0732">Signal</keyword>
<evidence type="ECO:0000259" key="5">
    <source>
        <dbReference type="Pfam" id="PF04043"/>
    </source>
</evidence>
<protein>
    <recommendedName>
        <fullName evidence="5">Pectinesterase inhibitor domain-containing protein</fullName>
    </recommendedName>
</protein>
<dbReference type="EnsemblPlants" id="TraesCS7D02G034200.1">
    <property type="protein sequence ID" value="TraesCS7D02G034200.1.cds1"/>
    <property type="gene ID" value="TraesCS7D02G034200"/>
</dbReference>
<dbReference type="InterPro" id="IPR006501">
    <property type="entry name" value="Pectinesterase_inhib_dom"/>
</dbReference>
<sequence length="203" mass="22467">MAISNTSIIFPIIVFVLLSTNIPTQASDSGSGNSKATNLMVEACKNASINSYIKTVPEEFCLSTLQSDIRSIKAKDLHDLVLIAMDITKGRLTSASGMVKKMLQNAKKGTVRMRVLRFCEVDYEEMASILNICDAMIRNYQGYKGNMRFQELASCVNDAYDPAGACEEELQDMPEEAALFKENTELQSLVWMGTNFLVPMVVP</sequence>
<evidence type="ECO:0000313" key="7">
    <source>
        <dbReference type="Proteomes" id="UP000019116"/>
    </source>
</evidence>
<dbReference type="Gramene" id="TraesCLE_scaffold_049468_01G000100.1">
    <property type="protein sequence ID" value="TraesCLE_scaffold_049468_01G000100.1"/>
    <property type="gene ID" value="TraesCLE_scaffold_049468_01G000100"/>
</dbReference>
<accession>A0A3B6TBY3</accession>
<dbReference type="Gramene" id="TraesJAG7D03G04264420.1">
    <property type="protein sequence ID" value="TraesJAG7D03G04264420.1.CDS1"/>
    <property type="gene ID" value="TraesJAG7D03G04264420"/>
</dbReference>
<dbReference type="Gramene" id="TraesMAC7D03G04273290.1">
    <property type="protein sequence ID" value="TraesMAC7D03G04273290.1.CDS1"/>
    <property type="gene ID" value="TraesMAC7D03G04273290"/>
</dbReference>
<keyword evidence="7" id="KW-1185">Reference proteome</keyword>
<dbReference type="Pfam" id="PF04043">
    <property type="entry name" value="PMEI"/>
    <property type="match status" value="1"/>
</dbReference>
<dbReference type="PANTHER" id="PTHR35357:SF8">
    <property type="entry name" value="OS01G0111000 PROTEIN"/>
    <property type="match status" value="1"/>
</dbReference>
<dbReference type="Gramene" id="TraesSYM7D03G04334470.1">
    <property type="protein sequence ID" value="TraesSYM7D03G04334470.1.CDS1"/>
    <property type="gene ID" value="TraesSYM7D03G04334470"/>
</dbReference>
<dbReference type="Gramene" id="TraesLAC7D03G04227860.1">
    <property type="protein sequence ID" value="TraesLAC7D03G04227860.1.CDS1"/>
    <property type="gene ID" value="TraesLAC7D03G04227860"/>
</dbReference>
<organism evidence="6">
    <name type="scientific">Triticum aestivum</name>
    <name type="common">Wheat</name>
    <dbReference type="NCBI Taxonomy" id="4565"/>
    <lineage>
        <taxon>Eukaryota</taxon>
        <taxon>Viridiplantae</taxon>
        <taxon>Streptophyta</taxon>
        <taxon>Embryophyta</taxon>
        <taxon>Tracheophyta</taxon>
        <taxon>Spermatophyta</taxon>
        <taxon>Magnoliopsida</taxon>
        <taxon>Liliopsida</taxon>
        <taxon>Poales</taxon>
        <taxon>Poaceae</taxon>
        <taxon>BOP clade</taxon>
        <taxon>Pooideae</taxon>
        <taxon>Triticodae</taxon>
        <taxon>Triticeae</taxon>
        <taxon>Triticinae</taxon>
        <taxon>Triticum</taxon>
    </lineage>
</organism>
<dbReference type="NCBIfam" id="TIGR01614">
    <property type="entry name" value="PME_inhib"/>
    <property type="match status" value="1"/>
</dbReference>
<proteinExistence type="inferred from homology"/>
<dbReference type="PANTHER" id="PTHR35357">
    <property type="entry name" value="OS02G0537100 PROTEIN"/>
    <property type="match status" value="1"/>
</dbReference>
<dbReference type="Gramene" id="TraesCS7D03G0077100.1">
    <property type="protein sequence ID" value="TraesCS7D03G0077100.1.CDS1"/>
    <property type="gene ID" value="TraesCS7D03G0077100"/>
</dbReference>
<dbReference type="Proteomes" id="UP000019116">
    <property type="component" value="Chromosome 7D"/>
</dbReference>
<feature type="domain" description="Pectinesterase inhibitor" evidence="5">
    <location>
        <begin position="41"/>
        <end position="174"/>
    </location>
</feature>
<dbReference type="AlphaFoldDB" id="A0A3B6TBY3"/>
<evidence type="ECO:0000313" key="6">
    <source>
        <dbReference type="EnsemblPlants" id="TraesCS7D02G034200.1.cds1"/>
    </source>
</evidence>
<evidence type="ECO:0000256" key="2">
    <source>
        <dbReference type="ARBA" id="ARBA00023157"/>
    </source>
</evidence>
<name>A0A3B6TBY3_WHEAT</name>
<dbReference type="GO" id="GO:0009505">
    <property type="term" value="C:plant-type cell wall"/>
    <property type="evidence" value="ECO:0000318"/>
    <property type="project" value="GO_Central"/>
</dbReference>
<dbReference type="GO" id="GO:0009827">
    <property type="term" value="P:plant-type cell wall modification"/>
    <property type="evidence" value="ECO:0000318"/>
    <property type="project" value="GO_Central"/>
</dbReference>
<dbReference type="GO" id="GO:0004857">
    <property type="term" value="F:enzyme inhibitor activity"/>
    <property type="evidence" value="ECO:0000318"/>
    <property type="project" value="GO_Central"/>
</dbReference>
<dbReference type="OrthoDB" id="1915198at2759"/>
<comment type="similarity">
    <text evidence="3">Belongs to the PMEI family.</text>
</comment>
<reference evidence="6" key="1">
    <citation type="submission" date="2018-08" db="EMBL/GenBank/DDBJ databases">
        <authorList>
            <person name="Rossello M."/>
        </authorList>
    </citation>
    <scope>NUCLEOTIDE SEQUENCE [LARGE SCALE GENOMIC DNA]</scope>
    <source>
        <strain evidence="6">cv. Chinese Spring</strain>
    </source>
</reference>
<dbReference type="Gramene" id="TraesJUL7D03G04324500.1">
    <property type="protein sequence ID" value="TraesJUL7D03G04324500.1.CDS1"/>
    <property type="gene ID" value="TraesJUL7D03G04324500"/>
</dbReference>
<dbReference type="Gramene" id="TraesPARA_EIv1.0_2510810.1">
    <property type="protein sequence ID" value="TraesPARA_EIv1.0_2510810.1.CDS1"/>
    <property type="gene ID" value="TraesPARA_EIv1.0_2510810"/>
</dbReference>
<dbReference type="OMA" id="WMGTNFL"/>
<dbReference type="Gramene" id="TraesARI7D03G04355870.1">
    <property type="protein sequence ID" value="TraesARI7D03G04355870.1.CDS1"/>
    <property type="gene ID" value="TraesARI7D03G04355870"/>
</dbReference>
<feature type="chain" id="PRO_5043180982" description="Pectinesterase inhibitor domain-containing protein" evidence="4">
    <location>
        <begin position="27"/>
        <end position="203"/>
    </location>
</feature>
<dbReference type="Gramene" id="TraesLDM7D03G04286770.1">
    <property type="protein sequence ID" value="TraesLDM7D03G04286770.1.CDS1"/>
    <property type="gene ID" value="TraesLDM7D03G04286770"/>
</dbReference>
<dbReference type="Gramene" id="TraesSTA7D03G04274710.1">
    <property type="protein sequence ID" value="TraesSTA7D03G04274710.1.CDS1"/>
    <property type="gene ID" value="TraesSTA7D03G04274710"/>
</dbReference>
<evidence type="ECO:0000256" key="1">
    <source>
        <dbReference type="ARBA" id="ARBA00022729"/>
    </source>
</evidence>
<reference evidence="6" key="2">
    <citation type="submission" date="2018-10" db="UniProtKB">
        <authorList>
            <consortium name="EnsemblPlants"/>
        </authorList>
    </citation>
    <scope>IDENTIFICATION</scope>
</reference>
<dbReference type="InterPro" id="IPR035513">
    <property type="entry name" value="Invertase/methylesterase_inhib"/>
</dbReference>
<dbReference type="Gramene" id="TraesCAD_scaffold_018307_01G000200.1">
    <property type="protein sequence ID" value="TraesCAD_scaffold_018307_01G000200.1"/>
    <property type="gene ID" value="TraesCAD_scaffold_018307_01G000200"/>
</dbReference>
<dbReference type="Gramene" id="TraesCS7D02G034200.1">
    <property type="protein sequence ID" value="TraesCS7D02G034200.1.cds1"/>
    <property type="gene ID" value="TraesCS7D02G034200"/>
</dbReference>
<keyword evidence="2" id="KW-1015">Disulfide bond</keyword>
<evidence type="ECO:0000256" key="4">
    <source>
        <dbReference type="SAM" id="SignalP"/>
    </source>
</evidence>
<feature type="signal peptide" evidence="4">
    <location>
        <begin position="1"/>
        <end position="26"/>
    </location>
</feature>
<evidence type="ECO:0000256" key="3">
    <source>
        <dbReference type="ARBA" id="ARBA00038471"/>
    </source>
</evidence>
<dbReference type="Gramene" id="TraesROB_scaffold_021374_01G000100.1">
    <property type="protein sequence ID" value="TraesROB_scaffold_021374_01G000100.1"/>
    <property type="gene ID" value="TraesROB_scaffold_021374_01G000100"/>
</dbReference>
<dbReference type="SUPFAM" id="SSF101148">
    <property type="entry name" value="Plant invertase/pectin methylesterase inhibitor"/>
    <property type="match status" value="1"/>
</dbReference>
<dbReference type="SMR" id="A0A3B6TBY3"/>
<dbReference type="Gene3D" id="1.20.140.40">
    <property type="entry name" value="Invertase/pectin methylesterase inhibitor family protein"/>
    <property type="match status" value="1"/>
</dbReference>